<dbReference type="UniPathway" id="UPA00115">
    <property type="reaction ID" value="UER00409"/>
</dbReference>
<dbReference type="RefSeq" id="WP_110297290.1">
    <property type="nucleotide sequence ID" value="NZ_QJJM01000001.1"/>
</dbReference>
<evidence type="ECO:0000259" key="7">
    <source>
        <dbReference type="Pfam" id="PF01182"/>
    </source>
</evidence>
<evidence type="ECO:0000256" key="6">
    <source>
        <dbReference type="ARBA" id="ARBA00020337"/>
    </source>
</evidence>
<evidence type="ECO:0000256" key="1">
    <source>
        <dbReference type="ARBA" id="ARBA00000832"/>
    </source>
</evidence>
<gene>
    <name evidence="8" type="ORF">C7451_101413</name>
</gene>
<dbReference type="InterPro" id="IPR039104">
    <property type="entry name" value="6PGL"/>
</dbReference>
<name>A0A2V3VEX7_9SPHN</name>
<evidence type="ECO:0000256" key="5">
    <source>
        <dbReference type="ARBA" id="ARBA00013198"/>
    </source>
</evidence>
<keyword evidence="9" id="KW-1185">Reference proteome</keyword>
<organism evidence="8 9">
    <name type="scientific">Blastomonas natatoria</name>
    <dbReference type="NCBI Taxonomy" id="34015"/>
    <lineage>
        <taxon>Bacteria</taxon>
        <taxon>Pseudomonadati</taxon>
        <taxon>Pseudomonadota</taxon>
        <taxon>Alphaproteobacteria</taxon>
        <taxon>Sphingomonadales</taxon>
        <taxon>Sphingomonadaceae</taxon>
        <taxon>Blastomonas</taxon>
    </lineage>
</organism>
<evidence type="ECO:0000256" key="2">
    <source>
        <dbReference type="ARBA" id="ARBA00002681"/>
    </source>
</evidence>
<dbReference type="GO" id="GO:0005975">
    <property type="term" value="P:carbohydrate metabolic process"/>
    <property type="evidence" value="ECO:0007669"/>
    <property type="project" value="InterPro"/>
</dbReference>
<dbReference type="GO" id="GO:0006098">
    <property type="term" value="P:pentose-phosphate shunt"/>
    <property type="evidence" value="ECO:0007669"/>
    <property type="project" value="UniProtKB-UniPathway"/>
</dbReference>
<dbReference type="EMBL" id="QJJM01000001">
    <property type="protein sequence ID" value="PXW79348.1"/>
    <property type="molecule type" value="Genomic_DNA"/>
</dbReference>
<dbReference type="CDD" id="cd01400">
    <property type="entry name" value="6PGL"/>
    <property type="match status" value="1"/>
</dbReference>
<comment type="function">
    <text evidence="2">Hydrolysis of 6-phosphogluconolactone to 6-phosphogluconate.</text>
</comment>
<dbReference type="PANTHER" id="PTHR11054:SF0">
    <property type="entry name" value="6-PHOSPHOGLUCONOLACTONASE"/>
    <property type="match status" value="1"/>
</dbReference>
<dbReference type="Pfam" id="PF01182">
    <property type="entry name" value="Glucosamine_iso"/>
    <property type="match status" value="2"/>
</dbReference>
<evidence type="ECO:0000313" key="8">
    <source>
        <dbReference type="EMBL" id="PXW79348.1"/>
    </source>
</evidence>
<comment type="catalytic activity">
    <reaction evidence="1">
        <text>6-phospho-D-glucono-1,5-lactone + H2O = 6-phospho-D-gluconate + H(+)</text>
        <dbReference type="Rhea" id="RHEA:12556"/>
        <dbReference type="ChEBI" id="CHEBI:15377"/>
        <dbReference type="ChEBI" id="CHEBI:15378"/>
        <dbReference type="ChEBI" id="CHEBI:57955"/>
        <dbReference type="ChEBI" id="CHEBI:58759"/>
        <dbReference type="EC" id="3.1.1.31"/>
    </reaction>
</comment>
<sequence>MTDAPIAAAGANYAPDASIEAITDFVAGMLAGDKPRAVAVPGGSTPGPILAALAERSDLAWADVAVWLTDDRCVPTDHPASNFGLLERSLAATGAALIPLEQGVTPPPFDLVWLGMGADGHIASLFPNTDPHADGALEVVRLTPDPLPPEAPFDRLSLTLSALVRARHIMLVLKGTEKRKVLGDALSGANDLPIARLLKAAHAPVTIFWSET</sequence>
<accession>A0A2V3VEX7</accession>
<feature type="domain" description="Glucosamine/galactosamine-6-phosphate isomerase" evidence="7">
    <location>
        <begin position="104"/>
        <end position="199"/>
    </location>
</feature>
<dbReference type="EC" id="3.1.1.31" evidence="5"/>
<comment type="caution">
    <text evidence="8">The sequence shown here is derived from an EMBL/GenBank/DDBJ whole genome shotgun (WGS) entry which is preliminary data.</text>
</comment>
<dbReference type="SUPFAM" id="SSF100950">
    <property type="entry name" value="NagB/RpiA/CoA transferase-like"/>
    <property type="match status" value="1"/>
</dbReference>
<feature type="domain" description="Glucosamine/galactosamine-6-phosphate isomerase" evidence="7">
    <location>
        <begin position="20"/>
        <end position="93"/>
    </location>
</feature>
<comment type="pathway">
    <text evidence="3">Carbohydrate degradation; pentose phosphate pathway; D-ribulose 5-phosphate from D-glucose 6-phosphate (oxidative stage): step 2/3.</text>
</comment>
<dbReference type="Proteomes" id="UP000248014">
    <property type="component" value="Unassembled WGS sequence"/>
</dbReference>
<dbReference type="InterPro" id="IPR006148">
    <property type="entry name" value="Glc/Gal-6P_isomerase"/>
</dbReference>
<dbReference type="Gene3D" id="3.40.50.1360">
    <property type="match status" value="2"/>
</dbReference>
<dbReference type="GO" id="GO:0017057">
    <property type="term" value="F:6-phosphogluconolactonase activity"/>
    <property type="evidence" value="ECO:0007669"/>
    <property type="project" value="UniProtKB-EC"/>
</dbReference>
<reference evidence="8 9" key="1">
    <citation type="submission" date="2018-05" db="EMBL/GenBank/DDBJ databases">
        <title>Genomic Encyclopedia of Type Strains, Phase IV (KMG-IV): sequencing the most valuable type-strain genomes for metagenomic binning, comparative biology and taxonomic classification.</title>
        <authorList>
            <person name="Goeker M."/>
        </authorList>
    </citation>
    <scope>NUCLEOTIDE SEQUENCE [LARGE SCALE GENOMIC DNA]</scope>
    <source>
        <strain evidence="8 9">DSM 3183</strain>
    </source>
</reference>
<evidence type="ECO:0000256" key="4">
    <source>
        <dbReference type="ARBA" id="ARBA00010662"/>
    </source>
</evidence>
<dbReference type="OrthoDB" id="9810967at2"/>
<evidence type="ECO:0000256" key="3">
    <source>
        <dbReference type="ARBA" id="ARBA00004961"/>
    </source>
</evidence>
<dbReference type="InterPro" id="IPR005900">
    <property type="entry name" value="6-phosphogluconolactonase_DevB"/>
</dbReference>
<protein>
    <recommendedName>
        <fullName evidence="6">6-phosphogluconolactonase</fullName>
        <ecNumber evidence="5">3.1.1.31</ecNumber>
    </recommendedName>
</protein>
<evidence type="ECO:0000313" key="9">
    <source>
        <dbReference type="Proteomes" id="UP000248014"/>
    </source>
</evidence>
<comment type="similarity">
    <text evidence="4">Belongs to the glucosamine/galactosamine-6-phosphate isomerase family. 6-phosphogluconolactonase subfamily.</text>
</comment>
<dbReference type="PANTHER" id="PTHR11054">
    <property type="entry name" value="6-PHOSPHOGLUCONOLACTONASE"/>
    <property type="match status" value="1"/>
</dbReference>
<dbReference type="AlphaFoldDB" id="A0A2V3VEX7"/>
<proteinExistence type="inferred from homology"/>
<dbReference type="InterPro" id="IPR037171">
    <property type="entry name" value="NagB/RpiA_transferase-like"/>
</dbReference>